<dbReference type="Proteomes" id="UP000184232">
    <property type="component" value="Unassembled WGS sequence"/>
</dbReference>
<dbReference type="InterPro" id="IPR011460">
    <property type="entry name" value="Lcl_C"/>
</dbReference>
<dbReference type="Pfam" id="PF07603">
    <property type="entry name" value="Lcl_C"/>
    <property type="match status" value="1"/>
</dbReference>
<proteinExistence type="predicted"/>
<dbReference type="InterPro" id="IPR013783">
    <property type="entry name" value="Ig-like_fold"/>
</dbReference>
<dbReference type="OrthoDB" id="9765957at2"/>
<dbReference type="AlphaFoldDB" id="A0A1M6F7F5"/>
<dbReference type="Gene3D" id="2.60.40.10">
    <property type="entry name" value="Immunoglobulins"/>
    <property type="match status" value="1"/>
</dbReference>
<dbReference type="SUPFAM" id="SSF49265">
    <property type="entry name" value="Fibronectin type III"/>
    <property type="match status" value="1"/>
</dbReference>
<dbReference type="STRING" id="683124.SAMN05444337_1148"/>
<dbReference type="PROSITE" id="PS51257">
    <property type="entry name" value="PROKAR_LIPOPROTEIN"/>
    <property type="match status" value="1"/>
</dbReference>
<feature type="domain" description="Fibronectin type-III" evidence="1">
    <location>
        <begin position="31"/>
        <end position="128"/>
    </location>
</feature>
<gene>
    <name evidence="2" type="ORF">SAMN05444337_1148</name>
</gene>
<dbReference type="InterPro" id="IPR036116">
    <property type="entry name" value="FN3_sf"/>
</dbReference>
<evidence type="ECO:0000259" key="1">
    <source>
        <dbReference type="PROSITE" id="PS50853"/>
    </source>
</evidence>
<keyword evidence="3" id="KW-1185">Reference proteome</keyword>
<dbReference type="EMBL" id="FQZH01000001">
    <property type="protein sequence ID" value="SHI93637.1"/>
    <property type="molecule type" value="Genomic_DNA"/>
</dbReference>
<protein>
    <recommendedName>
        <fullName evidence="1">Fibronectin type-III domain-containing protein</fullName>
    </recommendedName>
</protein>
<dbReference type="CDD" id="cd00063">
    <property type="entry name" value="FN3"/>
    <property type="match status" value="1"/>
</dbReference>
<name>A0A1M6F7F5_9FLAO</name>
<dbReference type="RefSeq" id="WP_072782790.1">
    <property type="nucleotide sequence ID" value="NZ_CP045292.1"/>
</dbReference>
<dbReference type="InterPro" id="IPR003961">
    <property type="entry name" value="FN3_dom"/>
</dbReference>
<reference evidence="2 3" key="1">
    <citation type="submission" date="2016-11" db="EMBL/GenBank/DDBJ databases">
        <authorList>
            <person name="Jaros S."/>
            <person name="Januszkiewicz K."/>
            <person name="Wedrychowicz H."/>
        </authorList>
    </citation>
    <scope>NUCLEOTIDE SEQUENCE [LARGE SCALE GENOMIC DNA]</scope>
    <source>
        <strain evidence="2 3">DSM 22807</strain>
    </source>
</reference>
<accession>A0A1M6F7F5</accession>
<dbReference type="PROSITE" id="PS50853">
    <property type="entry name" value="FN3"/>
    <property type="match status" value="1"/>
</dbReference>
<sequence length="393" mass="42843">MKFKVYNCLVIIFSVFIISCSKDSSNDNLSLPSVVTLEIDNLTYNSVESGGSIISNGGTSIISCGVVWSTNENPTINDFKTTDVLSVSEFTSSITNLEPNTTYYIKAYATNSEGTSYGNQISFTTNQLILPVVNTISLDYIYNLQCEVGGEIITDNGIPIITSGFVYNEGQASQNINLNLNNGISINNTNTSIGSFYSLISAFMFTGSYISVRAFATNSQGTSYGNVLEVYIPPIIYIGDQIGGGTVFLTTGLHTGLVVAVMDGNDLVNWGCLGVNVLNTFNDVFQGEFNSDKINNTHINAACNGNFAVNMCLNLTQGGYNDWYLPSKDELNALYDCYLQGYLPDLQDKKIWSSTQYDSQKAWSQTFNSNGTQLSENKDISNSVIAIRTFSGY</sequence>
<evidence type="ECO:0000313" key="3">
    <source>
        <dbReference type="Proteomes" id="UP000184232"/>
    </source>
</evidence>
<organism evidence="2 3">
    <name type="scientific">Flavobacterium haoranii</name>
    <dbReference type="NCBI Taxonomy" id="683124"/>
    <lineage>
        <taxon>Bacteria</taxon>
        <taxon>Pseudomonadati</taxon>
        <taxon>Bacteroidota</taxon>
        <taxon>Flavobacteriia</taxon>
        <taxon>Flavobacteriales</taxon>
        <taxon>Flavobacteriaceae</taxon>
        <taxon>Flavobacterium</taxon>
    </lineage>
</organism>
<evidence type="ECO:0000313" key="2">
    <source>
        <dbReference type="EMBL" id="SHI93637.1"/>
    </source>
</evidence>